<keyword evidence="5 7" id="KW-0472">Membrane</keyword>
<evidence type="ECO:0000256" key="3">
    <source>
        <dbReference type="ARBA" id="ARBA00022692"/>
    </source>
</evidence>
<feature type="domain" description="Tyrosine-protein kinase G-rich" evidence="9">
    <location>
        <begin position="296"/>
        <end position="370"/>
    </location>
</feature>
<gene>
    <name evidence="10" type="ORF">MNBD_NITROSPIRAE03-464</name>
</gene>
<evidence type="ECO:0000256" key="4">
    <source>
        <dbReference type="ARBA" id="ARBA00022989"/>
    </source>
</evidence>
<dbReference type="GO" id="GO:0005886">
    <property type="term" value="C:plasma membrane"/>
    <property type="evidence" value="ECO:0007669"/>
    <property type="project" value="UniProtKB-SubCell"/>
</dbReference>
<evidence type="ECO:0000259" key="8">
    <source>
        <dbReference type="Pfam" id="PF02706"/>
    </source>
</evidence>
<feature type="transmembrane region" description="Helical" evidence="7">
    <location>
        <begin position="28"/>
        <end position="47"/>
    </location>
</feature>
<name>A0A3B1DCP3_9ZZZZ</name>
<evidence type="ECO:0000256" key="7">
    <source>
        <dbReference type="SAM" id="Phobius"/>
    </source>
</evidence>
<feature type="transmembrane region" description="Helical" evidence="7">
    <location>
        <begin position="353"/>
        <end position="374"/>
    </location>
</feature>
<keyword evidence="4 7" id="KW-1133">Transmembrane helix</keyword>
<dbReference type="EMBL" id="UOGI01000359">
    <property type="protein sequence ID" value="VAX34623.1"/>
    <property type="molecule type" value="Genomic_DNA"/>
</dbReference>
<dbReference type="PANTHER" id="PTHR32309:SF13">
    <property type="entry name" value="FERRIC ENTEROBACTIN TRANSPORT PROTEIN FEPE"/>
    <property type="match status" value="1"/>
</dbReference>
<evidence type="ECO:0008006" key="11">
    <source>
        <dbReference type="Google" id="ProtNLM"/>
    </source>
</evidence>
<evidence type="ECO:0000313" key="10">
    <source>
        <dbReference type="EMBL" id="VAX34623.1"/>
    </source>
</evidence>
<sequence length="400" mass="44299">MEKQQIEPKDDSISLLDLLLVPLKRKRIILAVTLAVAAITAAISLGMPERYVAKTKILRPQQESSAVVSKVLSQFGSAAGTAAGLFGLNSPNALYIALLTSRPVMEAVVERFDLTRLYGTETVVAASEQLSANVKVRSSSWSGIITISVYDGVPQLAADIANALVEELKNLTKRLAITEAARRRVFFGERLRETKEMLVNAEQDMANFKAKTGALKLDAQAKAVIAAISGMRAKIAEKEVQLSVMRTYSAPDNPDLQRLEAALQALKAELKKLETGKGNGYDHLMSTEGMPEVSIEYIRKLRNLNFAEELYNLFLKQYEAARLDEGRDAVMIQVLEKAIPPEKRVEPKRRRMVILAALAGFLFSIFLTFLLEYIEKVSKDPVHRVKLERLKKALSIKSGK</sequence>
<feature type="coiled-coil region" evidence="6">
    <location>
        <begin position="161"/>
        <end position="211"/>
    </location>
</feature>
<organism evidence="10">
    <name type="scientific">hydrothermal vent metagenome</name>
    <dbReference type="NCBI Taxonomy" id="652676"/>
    <lineage>
        <taxon>unclassified sequences</taxon>
        <taxon>metagenomes</taxon>
        <taxon>ecological metagenomes</taxon>
    </lineage>
</organism>
<dbReference type="InterPro" id="IPR032807">
    <property type="entry name" value="GNVR"/>
</dbReference>
<keyword evidence="3 7" id="KW-0812">Transmembrane</keyword>
<dbReference type="AlphaFoldDB" id="A0A3B1DCP3"/>
<comment type="subcellular location">
    <subcellularLocation>
        <location evidence="1">Cell membrane</location>
        <topology evidence="1">Multi-pass membrane protein</topology>
    </subcellularLocation>
</comment>
<dbReference type="Pfam" id="PF13807">
    <property type="entry name" value="GNVR"/>
    <property type="match status" value="1"/>
</dbReference>
<evidence type="ECO:0000256" key="5">
    <source>
        <dbReference type="ARBA" id="ARBA00023136"/>
    </source>
</evidence>
<dbReference type="Pfam" id="PF02706">
    <property type="entry name" value="Wzz"/>
    <property type="match status" value="1"/>
</dbReference>
<keyword evidence="6" id="KW-0175">Coiled coil</keyword>
<evidence type="ECO:0000256" key="1">
    <source>
        <dbReference type="ARBA" id="ARBA00004651"/>
    </source>
</evidence>
<dbReference type="InterPro" id="IPR050445">
    <property type="entry name" value="Bact_polysacc_biosynth/exp"/>
</dbReference>
<feature type="domain" description="Polysaccharide chain length determinant N-terminal" evidence="8">
    <location>
        <begin position="11"/>
        <end position="110"/>
    </location>
</feature>
<dbReference type="InterPro" id="IPR003856">
    <property type="entry name" value="LPS_length_determ_N"/>
</dbReference>
<dbReference type="PANTHER" id="PTHR32309">
    <property type="entry name" value="TYROSINE-PROTEIN KINASE"/>
    <property type="match status" value="1"/>
</dbReference>
<accession>A0A3B1DCP3</accession>
<keyword evidence="2" id="KW-1003">Cell membrane</keyword>
<proteinExistence type="predicted"/>
<evidence type="ECO:0000259" key="9">
    <source>
        <dbReference type="Pfam" id="PF13807"/>
    </source>
</evidence>
<evidence type="ECO:0000256" key="6">
    <source>
        <dbReference type="SAM" id="Coils"/>
    </source>
</evidence>
<reference evidence="10" key="1">
    <citation type="submission" date="2018-06" db="EMBL/GenBank/DDBJ databases">
        <authorList>
            <person name="Zhirakovskaya E."/>
        </authorList>
    </citation>
    <scope>NUCLEOTIDE SEQUENCE</scope>
</reference>
<protein>
    <recommendedName>
        <fullName evidence="11">Polysaccharide chain length determinant N-terminal domain-containing protein</fullName>
    </recommendedName>
</protein>
<dbReference type="GO" id="GO:0004713">
    <property type="term" value="F:protein tyrosine kinase activity"/>
    <property type="evidence" value="ECO:0007669"/>
    <property type="project" value="TreeGrafter"/>
</dbReference>
<evidence type="ECO:0000256" key="2">
    <source>
        <dbReference type="ARBA" id="ARBA00022475"/>
    </source>
</evidence>